<dbReference type="Pfam" id="PF06283">
    <property type="entry name" value="ThuA"/>
    <property type="match status" value="1"/>
</dbReference>
<feature type="signal peptide" evidence="1">
    <location>
        <begin position="1"/>
        <end position="22"/>
    </location>
</feature>
<feature type="chain" id="PRO_5045105302" evidence="1">
    <location>
        <begin position="23"/>
        <end position="258"/>
    </location>
</feature>
<evidence type="ECO:0000313" key="4">
    <source>
        <dbReference type="Proteomes" id="UP001606210"/>
    </source>
</evidence>
<dbReference type="RefSeq" id="WP_394481277.1">
    <property type="nucleotide sequence ID" value="NZ_JBIGHV010000006.1"/>
</dbReference>
<organism evidence="3 4">
    <name type="scientific">Pelomonas parva</name>
    <dbReference type="NCBI Taxonomy" id="3299032"/>
    <lineage>
        <taxon>Bacteria</taxon>
        <taxon>Pseudomonadati</taxon>
        <taxon>Pseudomonadota</taxon>
        <taxon>Betaproteobacteria</taxon>
        <taxon>Burkholderiales</taxon>
        <taxon>Sphaerotilaceae</taxon>
        <taxon>Roseateles</taxon>
    </lineage>
</organism>
<feature type="domain" description="ThuA-like" evidence="2">
    <location>
        <begin position="30"/>
        <end position="248"/>
    </location>
</feature>
<dbReference type="InterPro" id="IPR029010">
    <property type="entry name" value="ThuA-like"/>
</dbReference>
<gene>
    <name evidence="3" type="ORF">ACG00Y_18255</name>
</gene>
<proteinExistence type="predicted"/>
<dbReference type="InterPro" id="IPR029062">
    <property type="entry name" value="Class_I_gatase-like"/>
</dbReference>
<dbReference type="Proteomes" id="UP001606210">
    <property type="component" value="Unassembled WGS sequence"/>
</dbReference>
<evidence type="ECO:0000259" key="2">
    <source>
        <dbReference type="Pfam" id="PF06283"/>
    </source>
</evidence>
<dbReference type="EMBL" id="JBIGHV010000006">
    <property type="protein sequence ID" value="MFG6431870.1"/>
    <property type="molecule type" value="Genomic_DNA"/>
</dbReference>
<evidence type="ECO:0000256" key="1">
    <source>
        <dbReference type="SAM" id="SignalP"/>
    </source>
</evidence>
<dbReference type="PANTHER" id="PTHR40469">
    <property type="entry name" value="SECRETED GLYCOSYL HYDROLASE"/>
    <property type="match status" value="1"/>
</dbReference>
<dbReference type="SUPFAM" id="SSF52317">
    <property type="entry name" value="Class I glutamine amidotransferase-like"/>
    <property type="match status" value="1"/>
</dbReference>
<name>A0ABW7F5W1_9BURK</name>
<keyword evidence="4" id="KW-1185">Reference proteome</keyword>
<sequence length="258" mass="28857">MKLSHALPALAAAAVVSSTALAADGQFQLLVLAMPTKYHYEYIPVARESFEKLARLHAFDLTWAAQPWAFEGDLSKYAAVVLLNSSGEEFNEAQRAGLERYMRAGGNAVVVHRAIISKPGLWPWYEKLVGRSFVIHPMLQTAVVTKADPAHPATFGLPDKWLWSDEWYEFSNPHGVKVNPVLTVDERTYDPKKIWPGQVAHGMGADHPVSWWQGYEKGRVFVTALGHNAEMYKNAQYLDHLWGGVWWAATGYGSPKRP</sequence>
<protein>
    <submittedName>
        <fullName evidence="3">ThuA domain-containing protein</fullName>
    </submittedName>
</protein>
<comment type="caution">
    <text evidence="3">The sequence shown here is derived from an EMBL/GenBank/DDBJ whole genome shotgun (WGS) entry which is preliminary data.</text>
</comment>
<dbReference type="PANTHER" id="PTHR40469:SF2">
    <property type="entry name" value="GALACTOSE-BINDING DOMAIN-LIKE SUPERFAMILY PROTEIN"/>
    <property type="match status" value="1"/>
</dbReference>
<accession>A0ABW7F5W1</accession>
<evidence type="ECO:0000313" key="3">
    <source>
        <dbReference type="EMBL" id="MFG6431870.1"/>
    </source>
</evidence>
<keyword evidence="1" id="KW-0732">Signal</keyword>
<dbReference type="Gene3D" id="3.40.50.880">
    <property type="match status" value="1"/>
</dbReference>
<reference evidence="3 4" key="1">
    <citation type="submission" date="2024-08" db="EMBL/GenBank/DDBJ databases">
        <authorList>
            <person name="Lu H."/>
        </authorList>
    </citation>
    <scope>NUCLEOTIDE SEQUENCE [LARGE SCALE GENOMIC DNA]</scope>
    <source>
        <strain evidence="3 4">LYH14W</strain>
    </source>
</reference>